<gene>
    <name evidence="2" type="ORF">QYM36_008809</name>
</gene>
<keyword evidence="3" id="KW-1185">Reference proteome</keyword>
<evidence type="ECO:0000313" key="2">
    <source>
        <dbReference type="EMBL" id="KAK2714364.1"/>
    </source>
</evidence>
<dbReference type="Proteomes" id="UP001187531">
    <property type="component" value="Unassembled WGS sequence"/>
</dbReference>
<protein>
    <submittedName>
        <fullName evidence="2">Uncharacterized protein</fullName>
    </submittedName>
</protein>
<name>A0AA88HPY7_ARTSF</name>
<reference evidence="2" key="1">
    <citation type="submission" date="2023-07" db="EMBL/GenBank/DDBJ databases">
        <title>Chromosome-level genome assembly of Artemia franciscana.</title>
        <authorList>
            <person name="Jo E."/>
        </authorList>
    </citation>
    <scope>NUCLEOTIDE SEQUENCE</scope>
    <source>
        <tissue evidence="2">Whole body</tissue>
    </source>
</reference>
<proteinExistence type="predicted"/>
<organism evidence="2 3">
    <name type="scientific">Artemia franciscana</name>
    <name type="common">Brine shrimp</name>
    <name type="synonym">Artemia sanfranciscana</name>
    <dbReference type="NCBI Taxonomy" id="6661"/>
    <lineage>
        <taxon>Eukaryota</taxon>
        <taxon>Metazoa</taxon>
        <taxon>Ecdysozoa</taxon>
        <taxon>Arthropoda</taxon>
        <taxon>Crustacea</taxon>
        <taxon>Branchiopoda</taxon>
        <taxon>Anostraca</taxon>
        <taxon>Artemiidae</taxon>
        <taxon>Artemia</taxon>
    </lineage>
</organism>
<accession>A0AA88HPY7</accession>
<dbReference type="EMBL" id="JAVRJZ010000013">
    <property type="protein sequence ID" value="KAK2714364.1"/>
    <property type="molecule type" value="Genomic_DNA"/>
</dbReference>
<feature type="compositionally biased region" description="Acidic residues" evidence="1">
    <location>
        <begin position="1"/>
        <end position="14"/>
    </location>
</feature>
<feature type="region of interest" description="Disordered" evidence="1">
    <location>
        <begin position="1"/>
        <end position="24"/>
    </location>
</feature>
<evidence type="ECO:0000256" key="1">
    <source>
        <dbReference type="SAM" id="MobiDB-lite"/>
    </source>
</evidence>
<comment type="caution">
    <text evidence="2">The sequence shown here is derived from an EMBL/GenBank/DDBJ whole genome shotgun (WGS) entry which is preliminary data.</text>
</comment>
<dbReference type="AlphaFoldDB" id="A0AA88HPY7"/>
<evidence type="ECO:0000313" key="3">
    <source>
        <dbReference type="Proteomes" id="UP001187531"/>
    </source>
</evidence>
<sequence>MKSSGDDELGEEEVVASIQSDGPVGSKVNTQIANATSILGRLNKIWCNPVVSWHTDFASNHHNFELDVTQYKGLQMTEELHW</sequence>